<proteinExistence type="predicted"/>
<organism evidence="1">
    <name type="scientific">bioreactor metagenome</name>
    <dbReference type="NCBI Taxonomy" id="1076179"/>
    <lineage>
        <taxon>unclassified sequences</taxon>
        <taxon>metagenomes</taxon>
        <taxon>ecological metagenomes</taxon>
    </lineage>
</organism>
<protein>
    <submittedName>
        <fullName evidence="1">Uncharacterized protein</fullName>
    </submittedName>
</protein>
<evidence type="ECO:0000313" key="1">
    <source>
        <dbReference type="EMBL" id="MPN16198.1"/>
    </source>
</evidence>
<gene>
    <name evidence="1" type="ORF">SDC9_163536</name>
</gene>
<accession>A0A645FP32</accession>
<dbReference type="AlphaFoldDB" id="A0A645FP32"/>
<reference evidence="1" key="1">
    <citation type="submission" date="2019-08" db="EMBL/GenBank/DDBJ databases">
        <authorList>
            <person name="Kucharzyk K."/>
            <person name="Murdoch R.W."/>
            <person name="Higgins S."/>
            <person name="Loffler F."/>
        </authorList>
    </citation>
    <scope>NUCLEOTIDE SEQUENCE</scope>
</reference>
<name>A0A645FP32_9ZZZZ</name>
<comment type="caution">
    <text evidence="1">The sequence shown here is derived from an EMBL/GenBank/DDBJ whole genome shotgun (WGS) entry which is preliminary data.</text>
</comment>
<sequence>MLSVNNAFNMPRTPCLIPACQAWVHVVIIKIMPFSNAQLLTVGAHTCKIQCHSKFQFRQHLIPPGSVQGVTG</sequence>
<dbReference type="EMBL" id="VSSQ01063116">
    <property type="protein sequence ID" value="MPN16198.1"/>
    <property type="molecule type" value="Genomic_DNA"/>
</dbReference>